<dbReference type="EMBL" id="QFOT01000049">
    <property type="protein sequence ID" value="PZP55815.1"/>
    <property type="molecule type" value="Genomic_DNA"/>
</dbReference>
<reference evidence="2 3" key="1">
    <citation type="submission" date="2017-08" db="EMBL/GenBank/DDBJ databases">
        <title>Infants hospitalized years apart are colonized by the same room-sourced microbial strains.</title>
        <authorList>
            <person name="Brooks B."/>
            <person name="Olm M.R."/>
            <person name="Firek B.A."/>
            <person name="Baker R."/>
            <person name="Thomas B.C."/>
            <person name="Morowitz M.J."/>
            <person name="Banfield J.F."/>
        </authorList>
    </citation>
    <scope>NUCLEOTIDE SEQUENCE [LARGE SCALE GENOMIC DNA]</scope>
    <source>
        <strain evidence="2">S2_006_000_R2_64</strain>
    </source>
</reference>
<dbReference type="Gene3D" id="3.30.565.10">
    <property type="entry name" value="Histidine kinase-like ATPase, C-terminal domain"/>
    <property type="match status" value="1"/>
</dbReference>
<gene>
    <name evidence="2" type="ORF">DI586_05630</name>
</gene>
<evidence type="ECO:0000313" key="2">
    <source>
        <dbReference type="EMBL" id="PZP55815.1"/>
    </source>
</evidence>
<dbReference type="Gene3D" id="1.10.287.130">
    <property type="match status" value="1"/>
</dbReference>
<dbReference type="Pfam" id="PF10090">
    <property type="entry name" value="HPTransfase"/>
    <property type="match status" value="1"/>
</dbReference>
<name>A0A2W5FIJ4_9BACT</name>
<proteinExistence type="predicted"/>
<dbReference type="AlphaFoldDB" id="A0A2W5FIJ4"/>
<evidence type="ECO:0000313" key="3">
    <source>
        <dbReference type="Proteomes" id="UP000249739"/>
    </source>
</evidence>
<accession>A0A2W5FIJ4</accession>
<feature type="domain" description="Histidine phosphotransferase ChpT C-terminal" evidence="1">
    <location>
        <begin position="82"/>
        <end position="204"/>
    </location>
</feature>
<dbReference type="InterPro" id="IPR036890">
    <property type="entry name" value="HATPase_C_sf"/>
</dbReference>
<evidence type="ECO:0000259" key="1">
    <source>
        <dbReference type="Pfam" id="PF10090"/>
    </source>
</evidence>
<dbReference type="Proteomes" id="UP000249739">
    <property type="component" value="Unassembled WGS sequence"/>
</dbReference>
<sequence>MTAKHEAAILELLASRICHDLISPVGAINNGLEFMEEAGDDPESVKQASELIGHSAQAAAARLQAFRIAYGAGGRDGNIKPEDIQKTFGALTRSDGKVRQSWDPFSSLGIDSKAPGFCKVLMGAMMLAMECLPKGGTVYVDPGSATETLIRAEGEGAVVRENVEQALARSLPPEDIDPRLVHPYALSLIAESYGFIILLKETGDNRVTYAVAYR</sequence>
<comment type="caution">
    <text evidence="2">The sequence shown here is derived from an EMBL/GenBank/DDBJ whole genome shotgun (WGS) entry which is preliminary data.</text>
</comment>
<organism evidence="2 3">
    <name type="scientific">Micavibrio aeruginosavorus</name>
    <dbReference type="NCBI Taxonomy" id="349221"/>
    <lineage>
        <taxon>Bacteria</taxon>
        <taxon>Pseudomonadati</taxon>
        <taxon>Bdellovibrionota</taxon>
        <taxon>Bdellovibrionia</taxon>
        <taxon>Bdellovibrionales</taxon>
        <taxon>Pseudobdellovibrionaceae</taxon>
        <taxon>Micavibrio</taxon>
    </lineage>
</organism>
<protein>
    <recommendedName>
        <fullName evidence="1">Histidine phosphotransferase ChpT C-terminal domain-containing protein</fullName>
    </recommendedName>
</protein>
<dbReference type="InterPro" id="IPR018762">
    <property type="entry name" value="ChpT_C"/>
</dbReference>